<feature type="region of interest" description="Disordered" evidence="1">
    <location>
        <begin position="317"/>
        <end position="411"/>
    </location>
</feature>
<reference evidence="2" key="1">
    <citation type="submission" date="2014-11" db="EMBL/GenBank/DDBJ databases">
        <authorList>
            <person name="Otto D Thomas"/>
            <person name="Naeem Raeece"/>
        </authorList>
    </citation>
    <scope>NUCLEOTIDE SEQUENCE</scope>
</reference>
<feature type="compositionally biased region" description="Basic and acidic residues" evidence="1">
    <location>
        <begin position="579"/>
        <end position="590"/>
    </location>
</feature>
<protein>
    <submittedName>
        <fullName evidence="2">Uncharacterized protein</fullName>
    </submittedName>
</protein>
<proteinExistence type="predicted"/>
<feature type="compositionally biased region" description="Basic and acidic residues" evidence="1">
    <location>
        <begin position="510"/>
        <end position="541"/>
    </location>
</feature>
<name>A0A0G4IEX0_9ALVE</name>
<feature type="compositionally biased region" description="Polar residues" evidence="1">
    <location>
        <begin position="346"/>
        <end position="358"/>
    </location>
</feature>
<sequence>MPLTAMSSGVRLKSRTSVLLRLETLADWMRVGGGGGSGGKSGATGRIVMRRWRAPSAPLEIFFLGADQRNSSPLQLSSANVQQIQRKLSRIRETNAPTVLAVMRPPPLRDGRLARTLESVSRLGEGGKENCDQGTKSLTCLSRFALLSVMDLCTSILLLRAFSHQSGTPSFAFVGRPSRVCRSRCLLAALSEPRGALRFLWRTADNFAFSLLGSPKLSATRSVWGDPAETADMTRFPSLHRVLKEEERDVCVLMLLREVEGVAAQRRDEKKHLDEEGEGKERETITEIFGEDILKRKRKSEAEAALLKALWRSRTKQKKDEELPVTGQVSPQATLPLQSPHFVQVPDSSPTLLTVENQSSEVAAAEPSSVSGKSSSSWEWTGRDGVDGSEERREEAFKEGQKHRRRQKAEWRRGETGRDPIRVMLLCDPSHVEGLVSRLEWLFTLSPGVGGSMAPLGEAERGRGSAEKFWYGHSGVFPCLFSLVQQDKGRRLKEDFGVGEMRGGWQGSCRRKEEEGEGGGGKERRKEMKIPFQPGEERTRMNDVPPSLLEEKGEVESTGKFRGSAEFCQKELRWRTKKDESVLRQSDDRSPRRHLGAFSSSSPPLTSSSSFSTFETFLHNGKAANSRFPFVLTDGQTGIREDTEAPHQIRILSAELHGVGPVAFLFLVLLPLEVCRQALGGVRAAYNNTQRSAEESIEAQIGKGARSVWRMVGERLPCRLVFPDSTGFPQ</sequence>
<feature type="region of interest" description="Disordered" evidence="1">
    <location>
        <begin position="579"/>
        <end position="610"/>
    </location>
</feature>
<gene>
    <name evidence="2" type="ORF">Cvel_2418</name>
</gene>
<dbReference type="VEuPathDB" id="CryptoDB:Cvel_2418"/>
<feature type="compositionally biased region" description="Low complexity" evidence="1">
    <location>
        <begin position="359"/>
        <end position="377"/>
    </location>
</feature>
<feature type="compositionally biased region" description="Low complexity" evidence="1">
    <location>
        <begin position="598"/>
        <end position="610"/>
    </location>
</feature>
<evidence type="ECO:0000313" key="2">
    <source>
        <dbReference type="EMBL" id="CEM55667.1"/>
    </source>
</evidence>
<feature type="compositionally biased region" description="Basic and acidic residues" evidence="1">
    <location>
        <begin position="381"/>
        <end position="400"/>
    </location>
</feature>
<feature type="region of interest" description="Disordered" evidence="1">
    <location>
        <begin position="503"/>
        <end position="543"/>
    </location>
</feature>
<feature type="compositionally biased region" description="Polar residues" evidence="1">
    <location>
        <begin position="327"/>
        <end position="337"/>
    </location>
</feature>
<dbReference type="AlphaFoldDB" id="A0A0G4IEX0"/>
<organism evidence="2">
    <name type="scientific">Chromera velia CCMP2878</name>
    <dbReference type="NCBI Taxonomy" id="1169474"/>
    <lineage>
        <taxon>Eukaryota</taxon>
        <taxon>Sar</taxon>
        <taxon>Alveolata</taxon>
        <taxon>Colpodellida</taxon>
        <taxon>Chromeraceae</taxon>
        <taxon>Chromera</taxon>
    </lineage>
</organism>
<evidence type="ECO:0000256" key="1">
    <source>
        <dbReference type="SAM" id="MobiDB-lite"/>
    </source>
</evidence>
<accession>A0A0G4IEX0</accession>
<dbReference type="EMBL" id="CDMZ01005898">
    <property type="protein sequence ID" value="CEM55667.1"/>
    <property type="molecule type" value="Genomic_DNA"/>
</dbReference>